<gene>
    <name evidence="2" type="ORF">TAT_000155200</name>
    <name evidence="3" type="ORF">TAV_000155400</name>
</gene>
<sequence length="142" mass="16768">MSWFEKLYKREPETVNLNERAERFQREVDEMLAEVTRMTLPLQKKSFQCCTNCFDLSSENLDDITNCIKNCQKNPEEFGNAVQSELNQLQLSLTNCHQKCMNMNKGDANVEMERCAVKCYDSNQNMIKTIWNNLQKKYQNFT</sequence>
<evidence type="ECO:0000256" key="1">
    <source>
        <dbReference type="ARBA" id="ARBA00009952"/>
    </source>
</evidence>
<dbReference type="VEuPathDB" id="PiroplasmaDB:TA14150"/>
<accession>A0A3B0N3W0</accession>
<dbReference type="EMBL" id="UIVS01000002">
    <property type="protein sequence ID" value="SVP91400.1"/>
    <property type="molecule type" value="Genomic_DNA"/>
</dbReference>
<comment type="similarity">
    <text evidence="1">Belongs to the FAM136 family.</text>
</comment>
<dbReference type="GO" id="GO:0005737">
    <property type="term" value="C:cytoplasm"/>
    <property type="evidence" value="ECO:0007669"/>
    <property type="project" value="TreeGrafter"/>
</dbReference>
<dbReference type="EMBL" id="UIVT01000002">
    <property type="protein sequence ID" value="SVP90841.1"/>
    <property type="molecule type" value="Genomic_DNA"/>
</dbReference>
<dbReference type="Pfam" id="PF05811">
    <property type="entry name" value="DUF842"/>
    <property type="match status" value="1"/>
</dbReference>
<name>A0A3B0N3W0_THEAN</name>
<evidence type="ECO:0000313" key="2">
    <source>
        <dbReference type="EMBL" id="SVP90841.1"/>
    </source>
</evidence>
<dbReference type="PANTHER" id="PTHR21096">
    <property type="entry name" value="PROTEIN FAM136A"/>
    <property type="match status" value="1"/>
</dbReference>
<protein>
    <submittedName>
        <fullName evidence="2">YOU2-like zinc finger protein, putative</fullName>
    </submittedName>
</protein>
<evidence type="ECO:0000313" key="3">
    <source>
        <dbReference type="EMBL" id="SVP91400.1"/>
    </source>
</evidence>
<organism evidence="2">
    <name type="scientific">Theileria annulata</name>
    <dbReference type="NCBI Taxonomy" id="5874"/>
    <lineage>
        <taxon>Eukaryota</taxon>
        <taxon>Sar</taxon>
        <taxon>Alveolata</taxon>
        <taxon>Apicomplexa</taxon>
        <taxon>Aconoidasida</taxon>
        <taxon>Piroplasmida</taxon>
        <taxon>Theileriidae</taxon>
        <taxon>Theileria</taxon>
    </lineage>
</organism>
<dbReference type="InterPro" id="IPR008560">
    <property type="entry name" value="DUF842_euk"/>
</dbReference>
<dbReference type="PANTHER" id="PTHR21096:SF0">
    <property type="entry name" value="PROTEIN FAM136A"/>
    <property type="match status" value="1"/>
</dbReference>
<reference evidence="2" key="1">
    <citation type="submission" date="2018-07" db="EMBL/GenBank/DDBJ databases">
        <authorList>
            <person name="Quirk P.G."/>
            <person name="Krulwich T.A."/>
        </authorList>
    </citation>
    <scope>NUCLEOTIDE SEQUENCE</scope>
    <source>
        <strain evidence="2">Anand</strain>
    </source>
</reference>
<dbReference type="AlphaFoldDB" id="A0A3B0N3W0"/>
<proteinExistence type="inferred from homology"/>